<name>A0A2M7TVY9_9BACT</name>
<dbReference type="Proteomes" id="UP000228503">
    <property type="component" value="Unassembled WGS sequence"/>
</dbReference>
<evidence type="ECO:0000313" key="1">
    <source>
        <dbReference type="EMBL" id="PIZ61979.1"/>
    </source>
</evidence>
<comment type="caution">
    <text evidence="1">The sequence shown here is derived from an EMBL/GenBank/DDBJ whole genome shotgun (WGS) entry which is preliminary data.</text>
</comment>
<proteinExistence type="predicted"/>
<sequence length="278" mass="31025">MTPKAESPYLGYRKILPGSVVDIDSRTPIDKTGVLSRELFRHLNEHGFYLDQQFARSLRLARSTSLTHFLVDHGFNLGNRAARLLRLDAQSLSEIEVDPELMSFRLFLGHHSTPRTIDNAITTILVDQNPQQEIALHLATILPDSQGTPRVVAARFGDDGMLTDANVSCTASELPIPSTPQGRERWEFQTARLDGTAEQHHRTAGLITNGMIKRTGSHPHVVRFQFNEASGPRVIPYGLMDFTTPVEEAGFSAYKDPVGQAVFHRGNEWAVHLPTRLQ</sequence>
<organism evidence="1 2">
    <name type="scientific">Candidatus Roizmanbacteria bacterium CG_4_10_14_0_2_um_filter_39_13</name>
    <dbReference type="NCBI Taxonomy" id="1974825"/>
    <lineage>
        <taxon>Bacteria</taxon>
        <taxon>Candidatus Roizmaniibacteriota</taxon>
    </lineage>
</organism>
<accession>A0A2M7TVY9</accession>
<reference evidence="2" key="1">
    <citation type="submission" date="2017-09" db="EMBL/GenBank/DDBJ databases">
        <title>Depth-based differentiation of microbial function through sediment-hosted aquifers and enrichment of novel symbionts in the deep terrestrial subsurface.</title>
        <authorList>
            <person name="Probst A.J."/>
            <person name="Ladd B."/>
            <person name="Jarett J.K."/>
            <person name="Geller-Mcgrath D.E."/>
            <person name="Sieber C.M.K."/>
            <person name="Emerson J.B."/>
            <person name="Anantharaman K."/>
            <person name="Thomas B.C."/>
            <person name="Malmstrom R."/>
            <person name="Stieglmeier M."/>
            <person name="Klingl A."/>
            <person name="Woyke T."/>
            <person name="Ryan C.M."/>
            <person name="Banfield J.F."/>
        </authorList>
    </citation>
    <scope>NUCLEOTIDE SEQUENCE [LARGE SCALE GENOMIC DNA]</scope>
</reference>
<dbReference type="AlphaFoldDB" id="A0A2M7TVY9"/>
<evidence type="ECO:0000313" key="2">
    <source>
        <dbReference type="Proteomes" id="UP000228503"/>
    </source>
</evidence>
<gene>
    <name evidence="1" type="ORF">COY16_05595</name>
</gene>
<dbReference type="EMBL" id="PFOB01000069">
    <property type="protein sequence ID" value="PIZ61979.1"/>
    <property type="molecule type" value="Genomic_DNA"/>
</dbReference>
<protein>
    <submittedName>
        <fullName evidence="1">Uncharacterized protein</fullName>
    </submittedName>
</protein>